<name>A0A1Q9C0F9_SYMMI</name>
<evidence type="ECO:0000313" key="1">
    <source>
        <dbReference type="EMBL" id="OLP76403.1"/>
    </source>
</evidence>
<accession>A0A1Q9C0F9</accession>
<gene>
    <name evidence="1" type="ORF">AK812_SmicGene43667</name>
</gene>
<evidence type="ECO:0000313" key="2">
    <source>
        <dbReference type="Proteomes" id="UP000186817"/>
    </source>
</evidence>
<reference evidence="1 2" key="1">
    <citation type="submission" date="2016-02" db="EMBL/GenBank/DDBJ databases">
        <title>Genome analysis of coral dinoflagellate symbionts highlights evolutionary adaptations to a symbiotic lifestyle.</title>
        <authorList>
            <person name="Aranda M."/>
            <person name="Li Y."/>
            <person name="Liew Y.J."/>
            <person name="Baumgarten S."/>
            <person name="Simakov O."/>
            <person name="Wilson M."/>
            <person name="Piel J."/>
            <person name="Ashoor H."/>
            <person name="Bougouffa S."/>
            <person name="Bajic V.B."/>
            <person name="Ryu T."/>
            <person name="Ravasi T."/>
            <person name="Bayer T."/>
            <person name="Micklem G."/>
            <person name="Kim H."/>
            <person name="Bhak J."/>
            <person name="Lajeunesse T.C."/>
            <person name="Voolstra C.R."/>
        </authorList>
    </citation>
    <scope>NUCLEOTIDE SEQUENCE [LARGE SCALE GENOMIC DNA]</scope>
    <source>
        <strain evidence="1 2">CCMP2467</strain>
    </source>
</reference>
<comment type="caution">
    <text evidence="1">The sequence shown here is derived from an EMBL/GenBank/DDBJ whole genome shotgun (WGS) entry which is preliminary data.</text>
</comment>
<protein>
    <submittedName>
        <fullName evidence="1">Uncharacterized protein</fullName>
    </submittedName>
</protein>
<proteinExistence type="predicted"/>
<keyword evidence="2" id="KW-1185">Reference proteome</keyword>
<organism evidence="1 2">
    <name type="scientific">Symbiodinium microadriaticum</name>
    <name type="common">Dinoflagellate</name>
    <name type="synonym">Zooxanthella microadriatica</name>
    <dbReference type="NCBI Taxonomy" id="2951"/>
    <lineage>
        <taxon>Eukaryota</taxon>
        <taxon>Sar</taxon>
        <taxon>Alveolata</taxon>
        <taxon>Dinophyceae</taxon>
        <taxon>Suessiales</taxon>
        <taxon>Symbiodiniaceae</taxon>
        <taxon>Symbiodinium</taxon>
    </lineage>
</organism>
<sequence>MEAFVASNSASWAPALRGTDRPGLAPKVPSASNGGSGGARGAALGVAAVSAWACVAPRKSRPRKTKLAARGGDVIEVLPTTEINYYKRDPENTSKMVIAGSTFGCWAKFSLICDTGWLGAIWCLLIATLTCPAEQEILGVPVKDGGWDAAFFTMFLVVVFVGLALRDFASELFVVDFGWVVVVERAWAHWRLQGWGGSASAPGVVRPAGLVAAVAANIVCGDFACVVGILAPGGCLALRPSTRGS</sequence>
<dbReference type="OrthoDB" id="452891at2759"/>
<dbReference type="Proteomes" id="UP000186817">
    <property type="component" value="Unassembled WGS sequence"/>
</dbReference>
<dbReference type="EMBL" id="LSRX01002035">
    <property type="protein sequence ID" value="OLP76403.1"/>
    <property type="molecule type" value="Genomic_DNA"/>
</dbReference>
<dbReference type="AlphaFoldDB" id="A0A1Q9C0F9"/>